<dbReference type="Pfam" id="PF13181">
    <property type="entry name" value="TPR_8"/>
    <property type="match status" value="1"/>
</dbReference>
<dbReference type="EMBL" id="JAEQBW010000001">
    <property type="protein sequence ID" value="MBK6263577.1"/>
    <property type="molecule type" value="Genomic_DNA"/>
</dbReference>
<reference evidence="2" key="1">
    <citation type="submission" date="2021-01" db="EMBL/GenBank/DDBJ databases">
        <title>Marivirga aurantiaca sp. nov., isolated from intertidal surface sediments.</title>
        <authorList>
            <person name="Zhang M."/>
        </authorList>
    </citation>
    <scope>NUCLEOTIDE SEQUENCE</scope>
    <source>
        <strain evidence="2">S37H4</strain>
    </source>
</reference>
<dbReference type="Proteomes" id="UP000611723">
    <property type="component" value="Unassembled WGS sequence"/>
</dbReference>
<evidence type="ECO:0000313" key="2">
    <source>
        <dbReference type="EMBL" id="MBK6263577.1"/>
    </source>
</evidence>
<organism evidence="2 3">
    <name type="scientific">Marivirga aurantiaca</name>
    <dbReference type="NCBI Taxonomy" id="2802615"/>
    <lineage>
        <taxon>Bacteria</taxon>
        <taxon>Pseudomonadati</taxon>
        <taxon>Bacteroidota</taxon>
        <taxon>Cytophagia</taxon>
        <taxon>Cytophagales</taxon>
        <taxon>Marivirgaceae</taxon>
        <taxon>Marivirga</taxon>
    </lineage>
</organism>
<protein>
    <submittedName>
        <fullName evidence="2">Tetratricopeptide repeat protein</fullName>
    </submittedName>
</protein>
<sequence length="237" mass="26595">MKNNILKFALMLVVFNMILTGVKAQVKTTMYKAYLTNSEALWKQAFNQASSGNNPEQLAHAYYGLLNNAMASKNEELFDFHIDKAIEYLEKLEEQNTHKAEAMALRSSLYGFIMGFSPWKGMYYGPKSGSAIEGALKLDKESGIVWMVKAFSLLYTPEAFGGNKLQAEKAFEKSISTFEMKGDTISNWLYLNTLAGLGQTYLANEKKKEAIATYNKALAIEPEFTWVSKVLLLKASK</sequence>
<dbReference type="Gene3D" id="1.25.40.10">
    <property type="entry name" value="Tetratricopeptide repeat domain"/>
    <property type="match status" value="1"/>
</dbReference>
<dbReference type="InterPro" id="IPR011990">
    <property type="entry name" value="TPR-like_helical_dom_sf"/>
</dbReference>
<proteinExistence type="predicted"/>
<feature type="repeat" description="TPR" evidence="1">
    <location>
        <begin position="191"/>
        <end position="224"/>
    </location>
</feature>
<name>A0A935C680_9BACT</name>
<evidence type="ECO:0000313" key="3">
    <source>
        <dbReference type="Proteomes" id="UP000611723"/>
    </source>
</evidence>
<dbReference type="SMART" id="SM00028">
    <property type="entry name" value="TPR"/>
    <property type="match status" value="1"/>
</dbReference>
<keyword evidence="3" id="KW-1185">Reference proteome</keyword>
<dbReference type="PROSITE" id="PS50005">
    <property type="entry name" value="TPR"/>
    <property type="match status" value="1"/>
</dbReference>
<accession>A0A935C680</accession>
<evidence type="ECO:0000256" key="1">
    <source>
        <dbReference type="PROSITE-ProRule" id="PRU00339"/>
    </source>
</evidence>
<dbReference type="InterPro" id="IPR019734">
    <property type="entry name" value="TPR_rpt"/>
</dbReference>
<keyword evidence="1" id="KW-0802">TPR repeat</keyword>
<dbReference type="AlphaFoldDB" id="A0A935C680"/>
<dbReference type="SUPFAM" id="SSF48452">
    <property type="entry name" value="TPR-like"/>
    <property type="match status" value="1"/>
</dbReference>
<comment type="caution">
    <text evidence="2">The sequence shown here is derived from an EMBL/GenBank/DDBJ whole genome shotgun (WGS) entry which is preliminary data.</text>
</comment>
<dbReference type="RefSeq" id="WP_201429268.1">
    <property type="nucleotide sequence ID" value="NZ_JAEQBW010000001.1"/>
</dbReference>
<gene>
    <name evidence="2" type="ORF">JKA74_00905</name>
</gene>